<reference evidence="2" key="1">
    <citation type="submission" date="2011-05" db="EMBL/GenBank/DDBJ databases">
        <authorList>
            <person name="Richards S.R."/>
            <person name="Qu J."/>
            <person name="Jiang H."/>
            <person name="Jhangiani S.N."/>
            <person name="Agravi P."/>
            <person name="Goodspeed R."/>
            <person name="Gross S."/>
            <person name="Mandapat C."/>
            <person name="Jackson L."/>
            <person name="Mathew T."/>
            <person name="Pu L."/>
            <person name="Thornton R."/>
            <person name="Saada N."/>
            <person name="Wilczek-Boney K.B."/>
            <person name="Lee S."/>
            <person name="Kovar C."/>
            <person name="Wu Y."/>
            <person name="Scherer S.E."/>
            <person name="Worley K.C."/>
            <person name="Muzny D.M."/>
            <person name="Gibbs R."/>
        </authorList>
    </citation>
    <scope>NUCLEOTIDE SEQUENCE</scope>
    <source>
        <strain evidence="2">Brora</strain>
    </source>
</reference>
<dbReference type="STRING" id="126957.T1JJY4"/>
<protein>
    <recommendedName>
        <fullName evidence="3">Dynactin subunit 3</fullName>
    </recommendedName>
</protein>
<evidence type="ECO:0000313" key="2">
    <source>
        <dbReference type="Proteomes" id="UP000014500"/>
    </source>
</evidence>
<dbReference type="EMBL" id="JH431728">
    <property type="status" value="NOT_ANNOTATED_CDS"/>
    <property type="molecule type" value="Genomic_DNA"/>
</dbReference>
<dbReference type="eggNOG" id="ENOG502RYZ0">
    <property type="taxonomic scope" value="Eukaryota"/>
</dbReference>
<organism evidence="1 2">
    <name type="scientific">Strigamia maritima</name>
    <name type="common">European centipede</name>
    <name type="synonym">Geophilus maritimus</name>
    <dbReference type="NCBI Taxonomy" id="126957"/>
    <lineage>
        <taxon>Eukaryota</taxon>
        <taxon>Metazoa</taxon>
        <taxon>Ecdysozoa</taxon>
        <taxon>Arthropoda</taxon>
        <taxon>Myriapoda</taxon>
        <taxon>Chilopoda</taxon>
        <taxon>Pleurostigmophora</taxon>
        <taxon>Geophilomorpha</taxon>
        <taxon>Linotaeniidae</taxon>
        <taxon>Strigamia</taxon>
    </lineage>
</organism>
<dbReference type="OMA" id="IQQQEQC"/>
<dbReference type="GO" id="GO:0061640">
    <property type="term" value="P:cytoskeleton-dependent cytokinesis"/>
    <property type="evidence" value="ECO:0007669"/>
    <property type="project" value="InterPro"/>
</dbReference>
<name>T1JJY4_STRMM</name>
<dbReference type="HOGENOM" id="CLU_121487_1_0_1"/>
<evidence type="ECO:0000313" key="1">
    <source>
        <dbReference type="EnsemblMetazoa" id="SMAR014164-PA"/>
    </source>
</evidence>
<dbReference type="Proteomes" id="UP000014500">
    <property type="component" value="Unassembled WGS sequence"/>
</dbReference>
<reference evidence="1" key="2">
    <citation type="submission" date="2015-02" db="UniProtKB">
        <authorList>
            <consortium name="EnsemblMetazoa"/>
        </authorList>
    </citation>
    <scope>IDENTIFICATION</scope>
</reference>
<evidence type="ECO:0008006" key="3">
    <source>
        <dbReference type="Google" id="ProtNLM"/>
    </source>
</evidence>
<accession>T1JJY4</accession>
<dbReference type="AlphaFoldDB" id="T1JJY4"/>
<dbReference type="PANTHER" id="PTHR28360:SF1">
    <property type="entry name" value="DYNACTIN SUBUNIT 3"/>
    <property type="match status" value="1"/>
</dbReference>
<dbReference type="GO" id="GO:0005869">
    <property type="term" value="C:dynactin complex"/>
    <property type="evidence" value="ECO:0007669"/>
    <property type="project" value="InterPro"/>
</dbReference>
<dbReference type="PhylomeDB" id="T1JJY4"/>
<dbReference type="InterPro" id="IPR009991">
    <property type="entry name" value="DCTN3"/>
</dbReference>
<sequence length="186" mass="21356">MEAWEESLEEQLKSLEIRVFGGDNTNATGYSKCVDRVAYFNNRLNSAITGRDKITNMLKKLDNIEKYLDPEYVDCLTLPDDAKLQLITAQEKIITDTVARLEEIEKLKPVLNSEHIKNTPNLSNELLRLSEIEIKQQEEVNSLCSEVEPLVASYNSIIQTLTKQFIQWDDLTTKLEMKSQMAKTKN</sequence>
<dbReference type="PANTHER" id="PTHR28360">
    <property type="entry name" value="DYNACTIN SUBUNIT 3"/>
    <property type="match status" value="1"/>
</dbReference>
<dbReference type="Pfam" id="PF07426">
    <property type="entry name" value="Dynactin_p22"/>
    <property type="match status" value="1"/>
</dbReference>
<proteinExistence type="predicted"/>
<dbReference type="EnsemblMetazoa" id="SMAR014164-RA">
    <property type="protein sequence ID" value="SMAR014164-PA"/>
    <property type="gene ID" value="SMAR014164"/>
</dbReference>
<keyword evidence="2" id="KW-1185">Reference proteome</keyword>